<dbReference type="GO" id="GO:0015833">
    <property type="term" value="P:peptide transport"/>
    <property type="evidence" value="ECO:0007669"/>
    <property type="project" value="InterPro"/>
</dbReference>
<evidence type="ECO:0000256" key="1">
    <source>
        <dbReference type="ARBA" id="ARBA00004417"/>
    </source>
</evidence>
<keyword evidence="3" id="KW-0813">Transport</keyword>
<dbReference type="OrthoDB" id="9802264at2"/>
<gene>
    <name evidence="12" type="ORF">DW352_04945</name>
</gene>
<dbReference type="FunFam" id="3.40.50.300:FF:000016">
    <property type="entry name" value="Oligopeptide ABC transporter ATP-binding component"/>
    <property type="match status" value="1"/>
</dbReference>
<reference evidence="12 13" key="1">
    <citation type="submission" date="2018-07" db="EMBL/GenBank/DDBJ databases">
        <authorList>
            <person name="Quirk P.G."/>
            <person name="Krulwich T.A."/>
        </authorList>
    </citation>
    <scope>NUCLEOTIDE SEQUENCE [LARGE SCALE GENOMIC DNA]</scope>
    <source>
        <strain evidence="12 13">CC-BB4</strain>
    </source>
</reference>
<feature type="domain" description="ABC transporter" evidence="11">
    <location>
        <begin position="342"/>
        <end position="590"/>
    </location>
</feature>
<dbReference type="CDD" id="cd03257">
    <property type="entry name" value="ABC_NikE_OppD_transporters"/>
    <property type="match status" value="2"/>
</dbReference>
<dbReference type="InterPro" id="IPR013563">
    <property type="entry name" value="Oligopep_ABC_C"/>
</dbReference>
<evidence type="ECO:0000256" key="9">
    <source>
        <dbReference type="ARBA" id="ARBA00023136"/>
    </source>
</evidence>
<dbReference type="PROSITE" id="PS00211">
    <property type="entry name" value="ABC_TRANSPORTER_1"/>
    <property type="match status" value="2"/>
</dbReference>
<dbReference type="GO" id="GO:0016887">
    <property type="term" value="F:ATP hydrolysis activity"/>
    <property type="evidence" value="ECO:0007669"/>
    <property type="project" value="InterPro"/>
</dbReference>
<dbReference type="EMBL" id="CP031417">
    <property type="protein sequence ID" value="AXK83862.1"/>
    <property type="molecule type" value="Genomic_DNA"/>
</dbReference>
<protein>
    <submittedName>
        <fullName evidence="12">ABC transporter ATP-binding protein</fullName>
    </submittedName>
</protein>
<evidence type="ECO:0000256" key="5">
    <source>
        <dbReference type="ARBA" id="ARBA00022519"/>
    </source>
</evidence>
<keyword evidence="5" id="KW-0997">Cell inner membrane</keyword>
<dbReference type="PANTHER" id="PTHR43297">
    <property type="entry name" value="OLIGOPEPTIDE TRANSPORT ATP-BINDING PROTEIN APPD"/>
    <property type="match status" value="1"/>
</dbReference>
<dbReference type="SUPFAM" id="SSF52540">
    <property type="entry name" value="P-loop containing nucleoside triphosphate hydrolases"/>
    <property type="match status" value="2"/>
</dbReference>
<dbReference type="NCBIfam" id="TIGR01727">
    <property type="entry name" value="oligo_HPY"/>
    <property type="match status" value="1"/>
</dbReference>
<evidence type="ECO:0000259" key="11">
    <source>
        <dbReference type="PROSITE" id="PS50893"/>
    </source>
</evidence>
<evidence type="ECO:0000313" key="12">
    <source>
        <dbReference type="EMBL" id="AXK83862.1"/>
    </source>
</evidence>
<dbReference type="SMART" id="SM00382">
    <property type="entry name" value="AAA"/>
    <property type="match status" value="2"/>
</dbReference>
<evidence type="ECO:0000256" key="4">
    <source>
        <dbReference type="ARBA" id="ARBA00022475"/>
    </source>
</evidence>
<evidence type="ECO:0000256" key="8">
    <source>
        <dbReference type="ARBA" id="ARBA00022967"/>
    </source>
</evidence>
<evidence type="ECO:0000256" key="2">
    <source>
        <dbReference type="ARBA" id="ARBA00005417"/>
    </source>
</evidence>
<dbReference type="Pfam" id="PF08352">
    <property type="entry name" value="oligo_HPY"/>
    <property type="match status" value="2"/>
</dbReference>
<dbReference type="InterPro" id="IPR027417">
    <property type="entry name" value="P-loop_NTPase"/>
</dbReference>
<keyword evidence="6" id="KW-0547">Nucleotide-binding</keyword>
<dbReference type="InterPro" id="IPR003593">
    <property type="entry name" value="AAA+_ATPase"/>
</dbReference>
<evidence type="ECO:0000256" key="10">
    <source>
        <dbReference type="SAM" id="MobiDB-lite"/>
    </source>
</evidence>
<evidence type="ECO:0000256" key="6">
    <source>
        <dbReference type="ARBA" id="ARBA00022741"/>
    </source>
</evidence>
<dbReference type="Gene3D" id="3.40.50.300">
    <property type="entry name" value="P-loop containing nucleotide triphosphate hydrolases"/>
    <property type="match status" value="2"/>
</dbReference>
<dbReference type="InterPro" id="IPR003439">
    <property type="entry name" value="ABC_transporter-like_ATP-bd"/>
</dbReference>
<comment type="similarity">
    <text evidence="2">Belongs to the ABC transporter superfamily.</text>
</comment>
<keyword evidence="13" id="KW-1185">Reference proteome</keyword>
<dbReference type="KEGG" id="ptaw:DW352_04945"/>
<dbReference type="InterPro" id="IPR017871">
    <property type="entry name" value="ABC_transporter-like_CS"/>
</dbReference>
<keyword evidence="4" id="KW-1003">Cell membrane</keyword>
<dbReference type="NCBIfam" id="NF008453">
    <property type="entry name" value="PRK11308.1"/>
    <property type="match status" value="2"/>
</dbReference>
<sequence>MLIAKDLAVSAALLGGTVPVIQELNFSLPAGKILGLVGESGAGKSMIGRTVAQLLPSGFAVSGGELMFDGQDLVRMPAESRRELLGREIAFVPQEPLSGLNPVLTIGQQIDEHLARLRVGSRRQRRARAIDMLAAVHLSRPAELLAKYPHQLSGGMCQRVLIAMAFASKPKLLIADEPTTALDVTIQARIVQLIAEMQQNEGTSVVFITHDLRLAAQICDHIMVLYAGRPVEYGPAREVFARPAHPYTRCLQLSNPSMSGAGRGLYALPERMPGLSTLKGINGCLFAPRCPVVMEACTTARPPYVEADKGHLAACLRSETTPTIAAPALVDVGAPMMGEPLLKAEGLTKIFRTSSGFFRHSDFAAVKDVSFTLHQNEFIGIVGESGSGKSTVARMMCGLEMPTAGALTIAGRDVTDGSKAAQAHQRAHVQLAFQDPQSALNPRRKVASIVTQAMEAVGEGDWQERLARAEALLSEIGLPPEAATRFPSQLSGGQKQRVNIARALCVAPNILVADEIVSGLDVSVQAQLLNLLLRLRRERHFSMLFISHDLSVVRYLCDRVLVMYRGEVVESGPTAEVFADPQHAYTRTLLAAVPPDDPSAIWKPQPVEGESTRQQAMAANA</sequence>
<dbReference type="Proteomes" id="UP000254889">
    <property type="component" value="Chromosome"/>
</dbReference>
<dbReference type="GO" id="GO:0005886">
    <property type="term" value="C:plasma membrane"/>
    <property type="evidence" value="ECO:0007669"/>
    <property type="project" value="UniProtKB-SubCell"/>
</dbReference>
<accession>A0A346A3W5</accession>
<comment type="subcellular location">
    <subcellularLocation>
        <location evidence="1">Cell inner membrane</location>
        <topology evidence="1">Peripheral membrane protein</topology>
    </subcellularLocation>
</comment>
<dbReference type="GO" id="GO:0005524">
    <property type="term" value="F:ATP binding"/>
    <property type="evidence" value="ECO:0007669"/>
    <property type="project" value="UniProtKB-KW"/>
</dbReference>
<name>A0A346A3W5_9HYPH</name>
<dbReference type="GO" id="GO:0055085">
    <property type="term" value="P:transmembrane transport"/>
    <property type="evidence" value="ECO:0007669"/>
    <property type="project" value="UniProtKB-ARBA"/>
</dbReference>
<dbReference type="AlphaFoldDB" id="A0A346A3W5"/>
<keyword evidence="7 12" id="KW-0067">ATP-binding</keyword>
<dbReference type="PANTHER" id="PTHR43297:SF14">
    <property type="entry name" value="ATPASE AAA-TYPE CORE DOMAIN-CONTAINING PROTEIN"/>
    <property type="match status" value="1"/>
</dbReference>
<organism evidence="12 13">
    <name type="scientific">Pseudolabrys taiwanensis</name>
    <dbReference type="NCBI Taxonomy" id="331696"/>
    <lineage>
        <taxon>Bacteria</taxon>
        <taxon>Pseudomonadati</taxon>
        <taxon>Pseudomonadota</taxon>
        <taxon>Alphaproteobacteria</taxon>
        <taxon>Hyphomicrobiales</taxon>
        <taxon>Xanthobacteraceae</taxon>
        <taxon>Pseudolabrys</taxon>
    </lineage>
</organism>
<evidence type="ECO:0000256" key="3">
    <source>
        <dbReference type="ARBA" id="ARBA00022448"/>
    </source>
</evidence>
<feature type="compositionally biased region" description="Polar residues" evidence="10">
    <location>
        <begin position="612"/>
        <end position="621"/>
    </location>
</feature>
<dbReference type="PROSITE" id="PS50893">
    <property type="entry name" value="ABC_TRANSPORTER_2"/>
    <property type="match status" value="2"/>
</dbReference>
<keyword evidence="9" id="KW-0472">Membrane</keyword>
<feature type="domain" description="ABC transporter" evidence="11">
    <location>
        <begin position="2"/>
        <end position="252"/>
    </location>
</feature>
<feature type="region of interest" description="Disordered" evidence="10">
    <location>
        <begin position="597"/>
        <end position="621"/>
    </location>
</feature>
<evidence type="ECO:0000313" key="13">
    <source>
        <dbReference type="Proteomes" id="UP000254889"/>
    </source>
</evidence>
<proteinExistence type="inferred from homology"/>
<dbReference type="NCBIfam" id="NF007739">
    <property type="entry name" value="PRK10419.1"/>
    <property type="match status" value="2"/>
</dbReference>
<dbReference type="Pfam" id="PF00005">
    <property type="entry name" value="ABC_tran"/>
    <property type="match status" value="2"/>
</dbReference>
<dbReference type="InterPro" id="IPR050388">
    <property type="entry name" value="ABC_Ni/Peptide_Import"/>
</dbReference>
<keyword evidence="8" id="KW-1278">Translocase</keyword>
<evidence type="ECO:0000256" key="7">
    <source>
        <dbReference type="ARBA" id="ARBA00022840"/>
    </source>
</evidence>